<evidence type="ECO:0000256" key="4">
    <source>
        <dbReference type="ARBA" id="ARBA00023160"/>
    </source>
</evidence>
<dbReference type="GO" id="GO:0006633">
    <property type="term" value="P:fatty acid biosynthetic process"/>
    <property type="evidence" value="ECO:0007669"/>
    <property type="project" value="UniProtKB-KW"/>
</dbReference>
<dbReference type="GO" id="GO:0004315">
    <property type="term" value="F:3-oxoacyl-[acyl-carrier-protein] synthase activity"/>
    <property type="evidence" value="ECO:0007669"/>
    <property type="project" value="TreeGrafter"/>
</dbReference>
<dbReference type="Gene3D" id="3.40.47.10">
    <property type="match status" value="1"/>
</dbReference>
<evidence type="ECO:0000313" key="8">
    <source>
        <dbReference type="Proteomes" id="UP001139157"/>
    </source>
</evidence>
<reference evidence="7" key="1">
    <citation type="submission" date="2022-06" db="EMBL/GenBank/DDBJ databases">
        <title>Novel species in genus nocardia.</title>
        <authorList>
            <person name="Li F."/>
        </authorList>
    </citation>
    <scope>NUCLEOTIDE SEQUENCE</scope>
    <source>
        <strain evidence="7">CDC141</strain>
    </source>
</reference>
<evidence type="ECO:0000256" key="2">
    <source>
        <dbReference type="ARBA" id="ARBA00008467"/>
    </source>
</evidence>
<evidence type="ECO:0000259" key="6">
    <source>
        <dbReference type="PROSITE" id="PS52004"/>
    </source>
</evidence>
<evidence type="ECO:0000256" key="5">
    <source>
        <dbReference type="RuleBase" id="RU003694"/>
    </source>
</evidence>
<dbReference type="Proteomes" id="UP001139157">
    <property type="component" value="Unassembled WGS sequence"/>
</dbReference>
<keyword evidence="8" id="KW-1185">Reference proteome</keyword>
<keyword evidence="4" id="KW-0275">Fatty acid biosynthesis</keyword>
<organism evidence="7 8">
    <name type="scientific">Nocardia pulmonis</name>
    <dbReference type="NCBI Taxonomy" id="2951408"/>
    <lineage>
        <taxon>Bacteria</taxon>
        <taxon>Bacillati</taxon>
        <taxon>Actinomycetota</taxon>
        <taxon>Actinomycetes</taxon>
        <taxon>Mycobacteriales</taxon>
        <taxon>Nocardiaceae</taxon>
        <taxon>Nocardia</taxon>
    </lineage>
</organism>
<dbReference type="Pfam" id="PF00109">
    <property type="entry name" value="ketoacyl-synt"/>
    <property type="match status" value="1"/>
</dbReference>
<dbReference type="SUPFAM" id="SSF53901">
    <property type="entry name" value="Thiolase-like"/>
    <property type="match status" value="2"/>
</dbReference>
<accession>A0A9X2IVJ3</accession>
<comment type="similarity">
    <text evidence="2 5">Belongs to the thiolase-like superfamily. Beta-ketoacyl-ACP synthases family.</text>
</comment>
<protein>
    <recommendedName>
        <fullName evidence="6">Ketosynthase family 3 (KS3) domain-containing protein</fullName>
    </recommendedName>
</protein>
<evidence type="ECO:0000256" key="1">
    <source>
        <dbReference type="ARBA" id="ARBA00004796"/>
    </source>
</evidence>
<dbReference type="InterPro" id="IPR016039">
    <property type="entry name" value="Thiolase-like"/>
</dbReference>
<comment type="caution">
    <text evidence="7">The sequence shown here is derived from an EMBL/GenBank/DDBJ whole genome shotgun (WGS) entry which is preliminary data.</text>
</comment>
<dbReference type="EMBL" id="JAMRXG010000004">
    <property type="protein sequence ID" value="MCM6773962.1"/>
    <property type="molecule type" value="Genomic_DNA"/>
</dbReference>
<keyword evidence="4" id="KW-0443">Lipid metabolism</keyword>
<comment type="pathway">
    <text evidence="1">Lipid metabolism; mycolic acid biosynthesis.</text>
</comment>
<dbReference type="SMART" id="SM00825">
    <property type="entry name" value="PKS_KS"/>
    <property type="match status" value="1"/>
</dbReference>
<dbReference type="InterPro" id="IPR014030">
    <property type="entry name" value="Ketoacyl_synth_N"/>
</dbReference>
<dbReference type="AlphaFoldDB" id="A0A9X2IVJ3"/>
<dbReference type="RefSeq" id="WP_251911080.1">
    <property type="nucleotide sequence ID" value="NZ_JAMRXG010000004.1"/>
</dbReference>
<dbReference type="InterPro" id="IPR000794">
    <property type="entry name" value="Beta-ketoacyl_synthase"/>
</dbReference>
<gene>
    <name evidence="7" type="ORF">NDR86_10810</name>
</gene>
<sequence length="338" mass="34766">MQATVVDYVGAHRVTDIDGASAFEPGPHILGARIAQRPRAEVLAHCVDLLLERNPGLAESRLGIVEAAQTTGRYVPANLEEYLPPPSQTLARFADRLGERLLISHACASGGLALAMGAALLGRGRFDRVLVLGATAPGFIERAAFASSGALSPHEYCRPFDAAADGTALGFFVGAVLLGAEPVAGRPVIGGIGIQTLGLGAQSDPASQLWCMTSAVRQAGVTPQFVSAHATGTQHGDRVELDAVAALGRSLDTELHVSSCKGEVGHSVHSAGLASAIVALETLRRGRIFGTRHCHEPIAAAGAQVVAHGKTVDDVGPTAGIVNAFGFGGTSCSILVRK</sequence>
<proteinExistence type="inferred from homology"/>
<name>A0A9X2IVJ3_9NOCA</name>
<evidence type="ECO:0000313" key="7">
    <source>
        <dbReference type="EMBL" id="MCM6773962.1"/>
    </source>
</evidence>
<keyword evidence="3 5" id="KW-0808">Transferase</keyword>
<dbReference type="PANTHER" id="PTHR11712">
    <property type="entry name" value="POLYKETIDE SYNTHASE-RELATED"/>
    <property type="match status" value="1"/>
</dbReference>
<dbReference type="PROSITE" id="PS52004">
    <property type="entry name" value="KS3_2"/>
    <property type="match status" value="1"/>
</dbReference>
<dbReference type="PANTHER" id="PTHR11712:SF336">
    <property type="entry name" value="3-OXOACYL-[ACYL-CARRIER-PROTEIN] SYNTHASE, MITOCHONDRIAL"/>
    <property type="match status" value="1"/>
</dbReference>
<dbReference type="InterPro" id="IPR020841">
    <property type="entry name" value="PKS_Beta-ketoAc_synthase_dom"/>
</dbReference>
<keyword evidence="4" id="KW-0276">Fatty acid metabolism</keyword>
<evidence type="ECO:0000256" key="3">
    <source>
        <dbReference type="ARBA" id="ARBA00022679"/>
    </source>
</evidence>
<dbReference type="Pfam" id="PF02801">
    <property type="entry name" value="Ketoacyl-synt_C"/>
    <property type="match status" value="1"/>
</dbReference>
<dbReference type="InterPro" id="IPR014031">
    <property type="entry name" value="Ketoacyl_synth_C"/>
</dbReference>
<keyword evidence="4" id="KW-0444">Lipid biosynthesis</keyword>
<feature type="domain" description="Ketosynthase family 3 (KS3)" evidence="6">
    <location>
        <begin position="1"/>
        <end position="338"/>
    </location>
</feature>